<evidence type="ECO:0000313" key="3">
    <source>
        <dbReference type="Proteomes" id="UP000298663"/>
    </source>
</evidence>
<reference evidence="2 3" key="1">
    <citation type="journal article" date="2015" name="Genome Biol.">
        <title>Comparative genomics of Steinernema reveals deeply conserved gene regulatory networks.</title>
        <authorList>
            <person name="Dillman A.R."/>
            <person name="Macchietto M."/>
            <person name="Porter C.F."/>
            <person name="Rogers A."/>
            <person name="Williams B."/>
            <person name="Antoshechkin I."/>
            <person name="Lee M.M."/>
            <person name="Goodwin Z."/>
            <person name="Lu X."/>
            <person name="Lewis E.E."/>
            <person name="Goodrich-Blair H."/>
            <person name="Stock S.P."/>
            <person name="Adams B.J."/>
            <person name="Sternberg P.W."/>
            <person name="Mortazavi A."/>
        </authorList>
    </citation>
    <scope>NUCLEOTIDE SEQUENCE [LARGE SCALE GENOMIC DNA]</scope>
    <source>
        <strain evidence="2 3">ALL</strain>
    </source>
</reference>
<accession>A0A4U5PIX8</accession>
<dbReference type="EMBL" id="AZBU02000002">
    <property type="protein sequence ID" value="TKR96134.1"/>
    <property type="molecule type" value="Genomic_DNA"/>
</dbReference>
<evidence type="ECO:0000256" key="1">
    <source>
        <dbReference type="SAM" id="Phobius"/>
    </source>
</evidence>
<gene>
    <name evidence="2" type="ORF">L596_010197</name>
</gene>
<organism evidence="2 3">
    <name type="scientific">Steinernema carpocapsae</name>
    <name type="common">Entomopathogenic nematode</name>
    <dbReference type="NCBI Taxonomy" id="34508"/>
    <lineage>
        <taxon>Eukaryota</taxon>
        <taxon>Metazoa</taxon>
        <taxon>Ecdysozoa</taxon>
        <taxon>Nematoda</taxon>
        <taxon>Chromadorea</taxon>
        <taxon>Rhabditida</taxon>
        <taxon>Tylenchina</taxon>
        <taxon>Panagrolaimomorpha</taxon>
        <taxon>Strongyloidoidea</taxon>
        <taxon>Steinernematidae</taxon>
        <taxon>Steinernema</taxon>
    </lineage>
</organism>
<keyword evidence="1" id="KW-0472">Membrane</keyword>
<keyword evidence="3" id="KW-1185">Reference proteome</keyword>
<sequence length="86" mass="9837">MAENPSHPSFVRIASYRERKETLDLHGPPDKIFFTDQDLSPVNATQSFLPGPYEGPRSKDRVSMCTIIIVLLIVFMVIACLLWEWT</sequence>
<feature type="transmembrane region" description="Helical" evidence="1">
    <location>
        <begin position="62"/>
        <end position="85"/>
    </location>
</feature>
<keyword evidence="1" id="KW-0812">Transmembrane</keyword>
<protein>
    <submittedName>
        <fullName evidence="2">Uncharacterized protein</fullName>
    </submittedName>
</protein>
<name>A0A4U5PIX8_STECR</name>
<reference evidence="2 3" key="2">
    <citation type="journal article" date="2019" name="G3 (Bethesda)">
        <title>Hybrid Assembly of the Genome of the Entomopathogenic Nematode Steinernema carpocapsae Identifies the X-Chromosome.</title>
        <authorList>
            <person name="Serra L."/>
            <person name="Macchietto M."/>
            <person name="Macias-Munoz A."/>
            <person name="McGill C.J."/>
            <person name="Rodriguez I.M."/>
            <person name="Rodriguez B."/>
            <person name="Murad R."/>
            <person name="Mortazavi A."/>
        </authorList>
    </citation>
    <scope>NUCLEOTIDE SEQUENCE [LARGE SCALE GENOMIC DNA]</scope>
    <source>
        <strain evidence="2 3">ALL</strain>
    </source>
</reference>
<dbReference type="AlphaFoldDB" id="A0A4U5PIX8"/>
<dbReference type="Proteomes" id="UP000298663">
    <property type="component" value="Unassembled WGS sequence"/>
</dbReference>
<keyword evidence="1" id="KW-1133">Transmembrane helix</keyword>
<evidence type="ECO:0000313" key="2">
    <source>
        <dbReference type="EMBL" id="TKR96134.1"/>
    </source>
</evidence>
<comment type="caution">
    <text evidence="2">The sequence shown here is derived from an EMBL/GenBank/DDBJ whole genome shotgun (WGS) entry which is preliminary data.</text>
</comment>
<proteinExistence type="predicted"/>